<dbReference type="AlphaFoldDB" id="A0A0A8XYU4"/>
<reference evidence="1" key="2">
    <citation type="journal article" date="2015" name="Data Brief">
        <title>Shoot transcriptome of the giant reed, Arundo donax.</title>
        <authorList>
            <person name="Barrero R.A."/>
            <person name="Guerrero F.D."/>
            <person name="Moolhuijzen P."/>
            <person name="Goolsby J.A."/>
            <person name="Tidwell J."/>
            <person name="Bellgard S.E."/>
            <person name="Bellgard M.I."/>
        </authorList>
    </citation>
    <scope>NUCLEOTIDE SEQUENCE</scope>
    <source>
        <tissue evidence="1">Shoot tissue taken approximately 20 cm above the soil surface</tissue>
    </source>
</reference>
<evidence type="ECO:0000313" key="1">
    <source>
        <dbReference type="EMBL" id="JAD17845.1"/>
    </source>
</evidence>
<dbReference type="EMBL" id="GBRH01280050">
    <property type="protein sequence ID" value="JAD17845.1"/>
    <property type="molecule type" value="Transcribed_RNA"/>
</dbReference>
<reference evidence="1" key="1">
    <citation type="submission" date="2014-09" db="EMBL/GenBank/DDBJ databases">
        <authorList>
            <person name="Magalhaes I.L.F."/>
            <person name="Oliveira U."/>
            <person name="Santos F.R."/>
            <person name="Vidigal T.H.D.A."/>
            <person name="Brescovit A.D."/>
            <person name="Santos A.J."/>
        </authorList>
    </citation>
    <scope>NUCLEOTIDE SEQUENCE</scope>
    <source>
        <tissue evidence="1">Shoot tissue taken approximately 20 cm above the soil surface</tissue>
    </source>
</reference>
<name>A0A0A8XYU4_ARUDO</name>
<protein>
    <submittedName>
        <fullName evidence="1">Uncharacterized protein</fullName>
    </submittedName>
</protein>
<organism evidence="1">
    <name type="scientific">Arundo donax</name>
    <name type="common">Giant reed</name>
    <name type="synonym">Donax arundinaceus</name>
    <dbReference type="NCBI Taxonomy" id="35708"/>
    <lineage>
        <taxon>Eukaryota</taxon>
        <taxon>Viridiplantae</taxon>
        <taxon>Streptophyta</taxon>
        <taxon>Embryophyta</taxon>
        <taxon>Tracheophyta</taxon>
        <taxon>Spermatophyta</taxon>
        <taxon>Magnoliopsida</taxon>
        <taxon>Liliopsida</taxon>
        <taxon>Poales</taxon>
        <taxon>Poaceae</taxon>
        <taxon>PACMAD clade</taxon>
        <taxon>Arundinoideae</taxon>
        <taxon>Arundineae</taxon>
        <taxon>Arundo</taxon>
    </lineage>
</organism>
<proteinExistence type="predicted"/>
<sequence length="19" mass="1992">MALSYLSRGTPTMSPPLGI</sequence>
<accession>A0A0A8XYU4</accession>